<evidence type="ECO:0000313" key="1">
    <source>
        <dbReference type="EMBL" id="CAH3045986.1"/>
    </source>
</evidence>
<proteinExistence type="predicted"/>
<feature type="non-terminal residue" evidence="1">
    <location>
        <position position="1"/>
    </location>
</feature>
<keyword evidence="2" id="KW-1185">Reference proteome</keyword>
<sequence>SNFQLAEAAAFIVCSVLVRLGYFIGLSKSVPVPQTRIRFLGFLSDSILQAFLIPQDKRIKFATLRDSILQCRTVSIKTLQRFAGKVTSFSLAVPAAQLYAREVYRAISLANRSSRPIKVVGDLRSEVAHWRFLDSWSEHLLWMDERHLVVNVTSDASQYVWGGIVHNPSGPRLETRDIWREEVRDKPIAVKYRKPSHSSKL</sequence>
<dbReference type="EMBL" id="CALNXK010000014">
    <property type="protein sequence ID" value="CAH3045986.1"/>
    <property type="molecule type" value="Genomic_DNA"/>
</dbReference>
<dbReference type="PANTHER" id="PTHR33050">
    <property type="entry name" value="REVERSE TRANSCRIPTASE DOMAIN-CONTAINING PROTEIN"/>
    <property type="match status" value="1"/>
</dbReference>
<protein>
    <submittedName>
        <fullName evidence="1">Uncharacterized protein</fullName>
    </submittedName>
</protein>
<gene>
    <name evidence="1" type="ORF">PLOB_00008261</name>
</gene>
<dbReference type="PANTHER" id="PTHR33050:SF7">
    <property type="entry name" value="RIBONUCLEASE H"/>
    <property type="match status" value="1"/>
</dbReference>
<comment type="caution">
    <text evidence="1">The sequence shown here is derived from an EMBL/GenBank/DDBJ whole genome shotgun (WGS) entry which is preliminary data.</text>
</comment>
<dbReference type="Proteomes" id="UP001159405">
    <property type="component" value="Unassembled WGS sequence"/>
</dbReference>
<reference evidence="1 2" key="1">
    <citation type="submission" date="2022-05" db="EMBL/GenBank/DDBJ databases">
        <authorList>
            <consortium name="Genoscope - CEA"/>
            <person name="William W."/>
        </authorList>
    </citation>
    <scope>NUCLEOTIDE SEQUENCE [LARGE SCALE GENOMIC DNA]</scope>
</reference>
<evidence type="ECO:0000313" key="2">
    <source>
        <dbReference type="Proteomes" id="UP001159405"/>
    </source>
</evidence>
<organism evidence="1 2">
    <name type="scientific">Porites lobata</name>
    <dbReference type="NCBI Taxonomy" id="104759"/>
    <lineage>
        <taxon>Eukaryota</taxon>
        <taxon>Metazoa</taxon>
        <taxon>Cnidaria</taxon>
        <taxon>Anthozoa</taxon>
        <taxon>Hexacorallia</taxon>
        <taxon>Scleractinia</taxon>
        <taxon>Fungiina</taxon>
        <taxon>Poritidae</taxon>
        <taxon>Porites</taxon>
    </lineage>
</organism>
<name>A0ABN8NCR1_9CNID</name>
<accession>A0ABN8NCR1</accession>
<dbReference type="InterPro" id="IPR052055">
    <property type="entry name" value="Hepadnavirus_pol/RT"/>
</dbReference>